<evidence type="ECO:0000256" key="3">
    <source>
        <dbReference type="ARBA" id="ARBA00022741"/>
    </source>
</evidence>
<dbReference type="InterPro" id="IPR003593">
    <property type="entry name" value="AAA+_ATPase"/>
</dbReference>
<evidence type="ECO:0000313" key="6">
    <source>
        <dbReference type="EMBL" id="MSR90718.1"/>
    </source>
</evidence>
<dbReference type="InterPro" id="IPR027417">
    <property type="entry name" value="P-loop_NTPase"/>
</dbReference>
<dbReference type="Proteomes" id="UP000460287">
    <property type="component" value="Unassembled WGS sequence"/>
</dbReference>
<evidence type="ECO:0000256" key="2">
    <source>
        <dbReference type="ARBA" id="ARBA00022448"/>
    </source>
</evidence>
<gene>
    <name evidence="6" type="ORF">FYJ33_04610</name>
</gene>
<dbReference type="InterPro" id="IPR003439">
    <property type="entry name" value="ABC_transporter-like_ATP-bd"/>
</dbReference>
<dbReference type="EMBL" id="VULX01000004">
    <property type="protein sequence ID" value="MSR90718.1"/>
    <property type="molecule type" value="Genomic_DNA"/>
</dbReference>
<dbReference type="InterPro" id="IPR017871">
    <property type="entry name" value="ABC_transporter-like_CS"/>
</dbReference>
<sequence length="231" mass="26084">MPLIKLQNISKVYGKNDYKTEALKNISLNIDKGEYLAIMGPSGSGKSTLLNIIGCMDNQTSGKYYLKDNDISLMNNKELSIIRNQSISFIFQHFALMKDYTIYDNVELPLSFRKITKRKKKGLVMNCLKELHIEEQYKKKPNQLSGGQQQRAAIARALCSDAKIILADEPTGALDQKTGKDIMNILTKLNNQGKTIIIITHDPLIASYCKRILTIKDGQIISDIINEHIHQ</sequence>
<dbReference type="PANTHER" id="PTHR42798">
    <property type="entry name" value="LIPOPROTEIN-RELEASING SYSTEM ATP-BINDING PROTEIN LOLD"/>
    <property type="match status" value="1"/>
</dbReference>
<dbReference type="RefSeq" id="WP_154530711.1">
    <property type="nucleotide sequence ID" value="NZ_JAQXTV010000068.1"/>
</dbReference>
<organism evidence="6 7">
    <name type="scientific">Inconstantimicrobium porci</name>
    <dbReference type="NCBI Taxonomy" id="2652291"/>
    <lineage>
        <taxon>Bacteria</taxon>
        <taxon>Bacillati</taxon>
        <taxon>Bacillota</taxon>
        <taxon>Clostridia</taxon>
        <taxon>Eubacteriales</taxon>
        <taxon>Clostridiaceae</taxon>
        <taxon>Inconstantimicrobium</taxon>
    </lineage>
</organism>
<comment type="similarity">
    <text evidence="1">Belongs to the ABC transporter superfamily.</text>
</comment>
<reference evidence="6 7" key="1">
    <citation type="submission" date="2019-08" db="EMBL/GenBank/DDBJ databases">
        <title>In-depth cultivation of the pig gut microbiome towards novel bacterial diversity and tailored functional studies.</title>
        <authorList>
            <person name="Wylensek D."/>
            <person name="Hitch T.C.A."/>
            <person name="Clavel T."/>
        </authorList>
    </citation>
    <scope>NUCLEOTIDE SEQUENCE [LARGE SCALE GENOMIC DNA]</scope>
    <source>
        <strain evidence="6 7">WCA-383-APC-5B</strain>
    </source>
</reference>
<keyword evidence="7" id="KW-1185">Reference proteome</keyword>
<dbReference type="GO" id="GO:0022857">
    <property type="term" value="F:transmembrane transporter activity"/>
    <property type="evidence" value="ECO:0007669"/>
    <property type="project" value="UniProtKB-ARBA"/>
</dbReference>
<keyword evidence="3" id="KW-0547">Nucleotide-binding</keyword>
<evidence type="ECO:0000256" key="4">
    <source>
        <dbReference type="ARBA" id="ARBA00022840"/>
    </source>
</evidence>
<dbReference type="GO" id="GO:0016887">
    <property type="term" value="F:ATP hydrolysis activity"/>
    <property type="evidence" value="ECO:0007669"/>
    <property type="project" value="InterPro"/>
</dbReference>
<dbReference type="FunFam" id="3.40.50.300:FF:000032">
    <property type="entry name" value="Export ABC transporter ATP-binding protein"/>
    <property type="match status" value="1"/>
</dbReference>
<dbReference type="SUPFAM" id="SSF52540">
    <property type="entry name" value="P-loop containing nucleoside triphosphate hydrolases"/>
    <property type="match status" value="1"/>
</dbReference>
<evidence type="ECO:0000313" key="7">
    <source>
        <dbReference type="Proteomes" id="UP000460287"/>
    </source>
</evidence>
<dbReference type="GO" id="GO:0005524">
    <property type="term" value="F:ATP binding"/>
    <property type="evidence" value="ECO:0007669"/>
    <property type="project" value="UniProtKB-KW"/>
</dbReference>
<dbReference type="AlphaFoldDB" id="A0A7X2MX51"/>
<feature type="domain" description="ABC transporter" evidence="5">
    <location>
        <begin position="4"/>
        <end position="229"/>
    </location>
</feature>
<dbReference type="CDD" id="cd03255">
    <property type="entry name" value="ABC_MJ0796_LolCDE_FtsE"/>
    <property type="match status" value="1"/>
</dbReference>
<evidence type="ECO:0000259" key="5">
    <source>
        <dbReference type="PROSITE" id="PS50893"/>
    </source>
</evidence>
<dbReference type="PROSITE" id="PS00211">
    <property type="entry name" value="ABC_TRANSPORTER_1"/>
    <property type="match status" value="1"/>
</dbReference>
<protein>
    <submittedName>
        <fullName evidence="6">ABC transporter ATP-binding protein</fullName>
    </submittedName>
</protein>
<name>A0A7X2MX51_9CLOT</name>
<keyword evidence="4 6" id="KW-0067">ATP-binding</keyword>
<evidence type="ECO:0000256" key="1">
    <source>
        <dbReference type="ARBA" id="ARBA00005417"/>
    </source>
</evidence>
<proteinExistence type="inferred from homology"/>
<dbReference type="Pfam" id="PF00005">
    <property type="entry name" value="ABC_tran"/>
    <property type="match status" value="1"/>
</dbReference>
<dbReference type="GO" id="GO:0098796">
    <property type="term" value="C:membrane protein complex"/>
    <property type="evidence" value="ECO:0007669"/>
    <property type="project" value="UniProtKB-ARBA"/>
</dbReference>
<dbReference type="Gene3D" id="3.40.50.300">
    <property type="entry name" value="P-loop containing nucleotide triphosphate hydrolases"/>
    <property type="match status" value="1"/>
</dbReference>
<dbReference type="PROSITE" id="PS50893">
    <property type="entry name" value="ABC_TRANSPORTER_2"/>
    <property type="match status" value="1"/>
</dbReference>
<dbReference type="PANTHER" id="PTHR42798:SF7">
    <property type="entry name" value="ALPHA-D-RIBOSE 1-METHYLPHOSPHONATE 5-TRIPHOSPHATE SYNTHASE SUBUNIT PHNL"/>
    <property type="match status" value="1"/>
</dbReference>
<dbReference type="InterPro" id="IPR017911">
    <property type="entry name" value="MacB-like_ATP-bd"/>
</dbReference>
<accession>A0A7X2MX51</accession>
<dbReference type="SMART" id="SM00382">
    <property type="entry name" value="AAA"/>
    <property type="match status" value="1"/>
</dbReference>
<keyword evidence="2" id="KW-0813">Transport</keyword>
<comment type="caution">
    <text evidence="6">The sequence shown here is derived from an EMBL/GenBank/DDBJ whole genome shotgun (WGS) entry which is preliminary data.</text>
</comment>